<feature type="compositionally biased region" description="Basic and acidic residues" evidence="1">
    <location>
        <begin position="447"/>
        <end position="456"/>
    </location>
</feature>
<evidence type="ECO:0000313" key="3">
    <source>
        <dbReference type="Proteomes" id="UP000717585"/>
    </source>
</evidence>
<organism evidence="2 3">
    <name type="scientific">Carpediemonas membranifera</name>
    <dbReference type="NCBI Taxonomy" id="201153"/>
    <lineage>
        <taxon>Eukaryota</taxon>
        <taxon>Metamonada</taxon>
        <taxon>Carpediemonas-like organisms</taxon>
        <taxon>Carpediemonas</taxon>
    </lineage>
</organism>
<evidence type="ECO:0000256" key="1">
    <source>
        <dbReference type="SAM" id="MobiDB-lite"/>
    </source>
</evidence>
<accession>A0A8J6B6R4</accession>
<sequence>MQASTSVRQGGIMQTNTSSNPQAPAHSATDTSAVIEEDMQPLWHRPAVLPETVPVCCAFRIIPAPYEAETMRPQYQTRHLDFGRQLMAQTALCRHIDARVDSSSSVIDRIIAKHVGSAASLHHRGTVESDLAKDFVAQDSSATEHSVIPDIGEDVDDPFCIVEGPVNLVEVADRYEGEEEAAPPNWDDYIVARDSAYEAQAKKVQGKATTHAPQQPQQAQGQQQAHPQPQARPQHQATHPQAQAQSNAPQQQAQRAQPAGPPTSLAEAASAVAHTMAPAPNPTRTGPRPMVTRLGARKSAAAAAVPGGLHMERRTARKTAAPIHQQAKPPATKPAPTPAPRFHPGRRSAQAPGQPDVRPGLRTQGPAGTAGGRGACHRARREDGEAAAGSTDHSAACAANPTTTRGGGGDHLRRLPRWSDQGVPADHRKEDGSPTNPDLGLGATEGSTRHSPETPG</sequence>
<feature type="compositionally biased region" description="Pro residues" evidence="1">
    <location>
        <begin position="331"/>
        <end position="341"/>
    </location>
</feature>
<feature type="compositionally biased region" description="Low complexity" evidence="1">
    <location>
        <begin position="208"/>
        <end position="258"/>
    </location>
</feature>
<dbReference type="EMBL" id="JAHDYR010000005">
    <property type="protein sequence ID" value="KAG9396828.1"/>
    <property type="molecule type" value="Genomic_DNA"/>
</dbReference>
<feature type="region of interest" description="Disordered" evidence="1">
    <location>
        <begin position="316"/>
        <end position="456"/>
    </location>
</feature>
<name>A0A8J6B6R4_9EUKA</name>
<protein>
    <submittedName>
        <fullName evidence="2">Uncharacterized protein</fullName>
    </submittedName>
</protein>
<dbReference type="AlphaFoldDB" id="A0A8J6B6R4"/>
<feature type="region of interest" description="Disordered" evidence="1">
    <location>
        <begin position="1"/>
        <end position="31"/>
    </location>
</feature>
<gene>
    <name evidence="2" type="ORF">J8273_1871</name>
</gene>
<keyword evidence="3" id="KW-1185">Reference proteome</keyword>
<dbReference type="Proteomes" id="UP000717585">
    <property type="component" value="Unassembled WGS sequence"/>
</dbReference>
<feature type="region of interest" description="Disordered" evidence="1">
    <location>
        <begin position="201"/>
        <end position="270"/>
    </location>
</feature>
<comment type="caution">
    <text evidence="2">The sequence shown here is derived from an EMBL/GenBank/DDBJ whole genome shotgun (WGS) entry which is preliminary data.</text>
</comment>
<evidence type="ECO:0000313" key="2">
    <source>
        <dbReference type="EMBL" id="KAG9396828.1"/>
    </source>
</evidence>
<proteinExistence type="predicted"/>
<reference evidence="2" key="1">
    <citation type="submission" date="2021-05" db="EMBL/GenBank/DDBJ databases">
        <title>A free-living protist that lacks canonical eukaryotic 1 DNA replication and segregation systems.</title>
        <authorList>
            <person name="Salas-Leiva D.E."/>
            <person name="Tromer E.C."/>
            <person name="Curtis B.A."/>
            <person name="Jerlstrom-Hultqvist J."/>
            <person name="Kolisko M."/>
            <person name="Yi Z."/>
            <person name="Salas-Leiva J.S."/>
            <person name="Gallot-Lavallee L."/>
            <person name="Kops G.J.P.L."/>
            <person name="Archibald J.M."/>
            <person name="Simpson A.G.B."/>
            <person name="Roger A.J."/>
        </authorList>
    </citation>
    <scope>NUCLEOTIDE SEQUENCE</scope>
    <source>
        <strain evidence="2">BICM</strain>
    </source>
</reference>